<evidence type="ECO:0000256" key="9">
    <source>
        <dbReference type="SAM" id="Phobius"/>
    </source>
</evidence>
<proteinExistence type="inferred from homology"/>
<dbReference type="Pfam" id="PF00999">
    <property type="entry name" value="Na_H_Exchanger"/>
    <property type="match status" value="1"/>
</dbReference>
<feature type="transmembrane region" description="Helical" evidence="9">
    <location>
        <begin position="298"/>
        <end position="317"/>
    </location>
</feature>
<dbReference type="SUPFAM" id="SSF51735">
    <property type="entry name" value="NAD(P)-binding Rossmann-fold domains"/>
    <property type="match status" value="1"/>
</dbReference>
<keyword evidence="6 9" id="KW-1133">Transmembrane helix</keyword>
<dbReference type="GO" id="GO:0016020">
    <property type="term" value="C:membrane"/>
    <property type="evidence" value="ECO:0007669"/>
    <property type="project" value="UniProtKB-SubCell"/>
</dbReference>
<comment type="subcellular location">
    <subcellularLocation>
        <location evidence="1">Membrane</location>
        <topology evidence="1">Multi-pass membrane protein</topology>
    </subcellularLocation>
</comment>
<feature type="transmembrane region" description="Helical" evidence="9">
    <location>
        <begin position="221"/>
        <end position="247"/>
    </location>
</feature>
<dbReference type="GO" id="GO:0008324">
    <property type="term" value="F:monoatomic cation transmembrane transporter activity"/>
    <property type="evidence" value="ECO:0007669"/>
    <property type="project" value="InterPro"/>
</dbReference>
<dbReference type="Proteomes" id="UP000051804">
    <property type="component" value="Unassembled WGS sequence"/>
</dbReference>
<evidence type="ECO:0000256" key="5">
    <source>
        <dbReference type="ARBA" id="ARBA00022692"/>
    </source>
</evidence>
<dbReference type="PROSITE" id="PS51202">
    <property type="entry name" value="RCK_C"/>
    <property type="match status" value="1"/>
</dbReference>
<dbReference type="AlphaFoldDB" id="A0A0R1JSZ5"/>
<organism evidence="11 12">
    <name type="scientific">Lacticaseibacillus nasuensis JCM 17158</name>
    <dbReference type="NCBI Taxonomy" id="1291734"/>
    <lineage>
        <taxon>Bacteria</taxon>
        <taxon>Bacillati</taxon>
        <taxon>Bacillota</taxon>
        <taxon>Bacilli</taxon>
        <taxon>Lactobacillales</taxon>
        <taxon>Lactobacillaceae</taxon>
        <taxon>Lacticaseibacillus</taxon>
    </lineage>
</organism>
<feature type="transmembrane region" description="Helical" evidence="9">
    <location>
        <begin position="181"/>
        <end position="200"/>
    </location>
</feature>
<evidence type="ECO:0000256" key="3">
    <source>
        <dbReference type="ARBA" id="ARBA00022448"/>
    </source>
</evidence>
<dbReference type="InterPro" id="IPR036291">
    <property type="entry name" value="NAD(P)-bd_dom_sf"/>
</dbReference>
<dbReference type="STRING" id="1291734.FD02_GL000022"/>
<reference evidence="11 12" key="1">
    <citation type="journal article" date="2015" name="Genome Announc.">
        <title>Expanding the biotechnology potential of lactobacilli through comparative genomics of 213 strains and associated genera.</title>
        <authorList>
            <person name="Sun Z."/>
            <person name="Harris H.M."/>
            <person name="McCann A."/>
            <person name="Guo C."/>
            <person name="Argimon S."/>
            <person name="Zhang W."/>
            <person name="Yang X."/>
            <person name="Jeffery I.B."/>
            <person name="Cooney J.C."/>
            <person name="Kagawa T.F."/>
            <person name="Liu W."/>
            <person name="Song Y."/>
            <person name="Salvetti E."/>
            <person name="Wrobel A."/>
            <person name="Rasinkangas P."/>
            <person name="Parkhill J."/>
            <person name="Rea M.C."/>
            <person name="O'Sullivan O."/>
            <person name="Ritari J."/>
            <person name="Douillard F.P."/>
            <person name="Paul Ross R."/>
            <person name="Yang R."/>
            <person name="Briner A.E."/>
            <person name="Felis G.E."/>
            <person name="de Vos W.M."/>
            <person name="Barrangou R."/>
            <person name="Klaenhammer T.R."/>
            <person name="Caufield P.W."/>
            <person name="Cui Y."/>
            <person name="Zhang H."/>
            <person name="O'Toole P.W."/>
        </authorList>
    </citation>
    <scope>NUCLEOTIDE SEQUENCE [LARGE SCALE GENOMIC DNA]</scope>
    <source>
        <strain evidence="11 12">JCM 17158</strain>
    </source>
</reference>
<keyword evidence="7" id="KW-0406">Ion transport</keyword>
<dbReference type="InterPro" id="IPR036721">
    <property type="entry name" value="RCK_C_sf"/>
</dbReference>
<dbReference type="InterPro" id="IPR006037">
    <property type="entry name" value="RCK_C"/>
</dbReference>
<dbReference type="OrthoDB" id="9793589at2"/>
<evidence type="ECO:0000256" key="7">
    <source>
        <dbReference type="ARBA" id="ARBA00023065"/>
    </source>
</evidence>
<keyword evidence="5 9" id="KW-0812">Transmembrane</keyword>
<dbReference type="InterPro" id="IPR003148">
    <property type="entry name" value="RCK_N"/>
</dbReference>
<gene>
    <name evidence="11" type="ORF">FD02_GL000022</name>
</gene>
<dbReference type="Gene3D" id="3.40.50.720">
    <property type="entry name" value="NAD(P)-binding Rossmann-like Domain"/>
    <property type="match status" value="1"/>
</dbReference>
<evidence type="ECO:0000313" key="11">
    <source>
        <dbReference type="EMBL" id="KRK70842.1"/>
    </source>
</evidence>
<feature type="transmembrane region" description="Helical" evidence="9">
    <location>
        <begin position="329"/>
        <end position="347"/>
    </location>
</feature>
<feature type="transmembrane region" description="Helical" evidence="9">
    <location>
        <begin position="91"/>
        <end position="112"/>
    </location>
</feature>
<feature type="domain" description="RCK C-terminal" evidence="10">
    <location>
        <begin position="524"/>
        <end position="604"/>
    </location>
</feature>
<dbReference type="PATRIC" id="fig|1291734.4.peg.24"/>
<protein>
    <recommendedName>
        <fullName evidence="10">RCK C-terminal domain-containing protein</fullName>
    </recommendedName>
</protein>
<evidence type="ECO:0000256" key="1">
    <source>
        <dbReference type="ARBA" id="ARBA00004141"/>
    </source>
</evidence>
<name>A0A0R1JSZ5_9LACO</name>
<dbReference type="RefSeq" id="WP_056951497.1">
    <property type="nucleotide sequence ID" value="NZ_AZDJ01000030.1"/>
</dbReference>
<dbReference type="Pfam" id="PF02080">
    <property type="entry name" value="TrkA_C"/>
    <property type="match status" value="1"/>
</dbReference>
<dbReference type="Pfam" id="PF02254">
    <property type="entry name" value="TrkA_N"/>
    <property type="match status" value="1"/>
</dbReference>
<keyword evidence="4" id="KW-0050">Antiport</keyword>
<evidence type="ECO:0000256" key="8">
    <source>
        <dbReference type="ARBA" id="ARBA00023136"/>
    </source>
</evidence>
<dbReference type="InterPro" id="IPR006153">
    <property type="entry name" value="Cation/H_exchanger_TM"/>
</dbReference>
<evidence type="ECO:0000313" key="12">
    <source>
        <dbReference type="Proteomes" id="UP000051804"/>
    </source>
</evidence>
<comment type="caution">
    <text evidence="11">The sequence shown here is derived from an EMBL/GenBank/DDBJ whole genome shotgun (WGS) entry which is preliminary data.</text>
</comment>
<keyword evidence="12" id="KW-1185">Reference proteome</keyword>
<dbReference type="GO" id="GO:1902600">
    <property type="term" value="P:proton transmembrane transport"/>
    <property type="evidence" value="ECO:0007669"/>
    <property type="project" value="InterPro"/>
</dbReference>
<keyword evidence="8 9" id="KW-0472">Membrane</keyword>
<dbReference type="GO" id="GO:0015297">
    <property type="term" value="F:antiporter activity"/>
    <property type="evidence" value="ECO:0007669"/>
    <property type="project" value="UniProtKB-KW"/>
</dbReference>
<feature type="transmembrane region" description="Helical" evidence="9">
    <location>
        <begin position="61"/>
        <end position="79"/>
    </location>
</feature>
<dbReference type="EMBL" id="AZDJ01000030">
    <property type="protein sequence ID" value="KRK70842.1"/>
    <property type="molecule type" value="Genomic_DNA"/>
</dbReference>
<dbReference type="GO" id="GO:0006813">
    <property type="term" value="P:potassium ion transport"/>
    <property type="evidence" value="ECO:0007669"/>
    <property type="project" value="InterPro"/>
</dbReference>
<dbReference type="Gene3D" id="1.20.1530.20">
    <property type="match status" value="1"/>
</dbReference>
<dbReference type="SUPFAM" id="SSF116726">
    <property type="entry name" value="TrkA C-terminal domain-like"/>
    <property type="match status" value="1"/>
</dbReference>
<evidence type="ECO:0000256" key="2">
    <source>
        <dbReference type="ARBA" id="ARBA00005551"/>
    </source>
</evidence>
<evidence type="ECO:0000256" key="4">
    <source>
        <dbReference type="ARBA" id="ARBA00022449"/>
    </source>
</evidence>
<accession>A0A0R1JSZ5</accession>
<keyword evidence="3" id="KW-0813">Transport</keyword>
<comment type="similarity">
    <text evidence="2">Belongs to the monovalent cation:proton antiporter 2 (CPA2) transporter (TC 2.A.37) family.</text>
</comment>
<feature type="transmembrane region" description="Helical" evidence="9">
    <location>
        <begin position="267"/>
        <end position="286"/>
    </location>
</feature>
<dbReference type="Gene3D" id="3.30.70.1450">
    <property type="entry name" value="Regulator of K+ conductance, C-terminal domain"/>
    <property type="match status" value="1"/>
</dbReference>
<evidence type="ECO:0000256" key="6">
    <source>
        <dbReference type="ARBA" id="ARBA00022989"/>
    </source>
</evidence>
<dbReference type="InterPro" id="IPR038770">
    <property type="entry name" value="Na+/solute_symporter_sf"/>
</dbReference>
<feature type="transmembrane region" description="Helical" evidence="9">
    <location>
        <begin position="359"/>
        <end position="380"/>
    </location>
</feature>
<dbReference type="PANTHER" id="PTHR43562">
    <property type="entry name" value="NAPA-TYPE SODIUM/HYDROGEN ANTIPORTER"/>
    <property type="match status" value="1"/>
</dbReference>
<evidence type="ECO:0000259" key="10">
    <source>
        <dbReference type="PROSITE" id="PS51202"/>
    </source>
</evidence>
<dbReference type="PANTHER" id="PTHR43562:SF1">
    <property type="entry name" value="NA(+)_H(+) ANTIPORTER YJBQ-RELATED"/>
    <property type="match status" value="1"/>
</dbReference>
<feature type="transmembrane region" description="Helical" evidence="9">
    <location>
        <begin position="118"/>
        <end position="140"/>
    </location>
</feature>
<feature type="transmembrane region" description="Helical" evidence="9">
    <location>
        <begin position="152"/>
        <end position="175"/>
    </location>
</feature>
<sequence length="606" mass="66067">MASVSLFIVLFAALLIPLFMARFRITSTPTAVAEIVVGMLLGPSLFNVVNPGGTLSELSDLGVVVLLFLSGMEIDFSLFKRGSGTAKWGPAKLAILGYAGIVGVALLLSYALKLVGLFSHFGFTTIVFITVALGVVIATLKEKELLSKPFGQTMLLLAAFGEVIPLIALTVYAATHGTTHQSVWLLLLIFVAAIVLLLWTRRPFSFFARIDKSTTQLDIRLAFFLIVTLVTIAQSVGAENILGAFLAGMVMKLLRPREETLDKLTSLGYGFFIPIFFIMTGVRINLRTLLADPSSLALIPLLLIGFLAAKLILLPILRLRFKPRNAIAGTWLISTTITLVVPALTVGRNLGILTTQQSGAFTLAAIITCIISPILFNRFYQAEPDDVQPTRVHFVGANLLTVPIAQQLSRGAYDITLYTDDQAKYKTYNSEADVRLIPSFSEGALNEAGAFDADIVMLAYFDHDKNVRVAHWALAAKVPRIIARFEAKNVEDSAYDELAAAGVEMYNSVDANIAMLRSLIETPSTLKMLNDSTAGIYEIVVNNRRFTGLEIKNLPFIDAITVSQIFRDNHFIAPHGDTQLLLGDHLIFSGDKTAVAEIRAALEKQN</sequence>